<keyword evidence="3" id="KW-1185">Reference proteome</keyword>
<evidence type="ECO:0000313" key="2">
    <source>
        <dbReference type="EMBL" id="CCV05404.1"/>
    </source>
</evidence>
<protein>
    <submittedName>
        <fullName evidence="2">Uncharacterized protein</fullName>
    </submittedName>
</protein>
<dbReference type="STRING" id="1297569.MESS2_1570009"/>
<organism evidence="2 3">
    <name type="scientific">Mesorhizobium metallidurans STM 2683</name>
    <dbReference type="NCBI Taxonomy" id="1297569"/>
    <lineage>
        <taxon>Bacteria</taxon>
        <taxon>Pseudomonadati</taxon>
        <taxon>Pseudomonadota</taxon>
        <taxon>Alphaproteobacteria</taxon>
        <taxon>Hyphomicrobiales</taxon>
        <taxon>Phyllobacteriaceae</taxon>
        <taxon>Mesorhizobium</taxon>
    </lineage>
</organism>
<comment type="caution">
    <text evidence="2">The sequence shown here is derived from an EMBL/GenBank/DDBJ whole genome shotgun (WGS) entry which is preliminary data.</text>
</comment>
<dbReference type="AlphaFoldDB" id="M5EKY8"/>
<dbReference type="Proteomes" id="UP000012062">
    <property type="component" value="Unassembled WGS sequence"/>
</dbReference>
<sequence length="129" mass="14379">MTPDWIKRRDWVATYPTREAALALVEWIKADDWERVSELDKRLDGVGIGWTQSFHAATERCFEVYGYPDLEAVVVARRVAEVSLRPARSAPQEGVAGGRDGLSRASAPATPDARPEGSQTMTYGFTPRR</sequence>
<proteinExistence type="predicted"/>
<evidence type="ECO:0000313" key="3">
    <source>
        <dbReference type="Proteomes" id="UP000012062"/>
    </source>
</evidence>
<name>M5EKY8_9HYPH</name>
<dbReference type="EMBL" id="CAUM01000065">
    <property type="protein sequence ID" value="CCV05404.1"/>
    <property type="molecule type" value="Genomic_DNA"/>
</dbReference>
<feature type="region of interest" description="Disordered" evidence="1">
    <location>
        <begin position="84"/>
        <end position="129"/>
    </location>
</feature>
<accession>M5EKY8</accession>
<reference evidence="2 3" key="1">
    <citation type="submission" date="2013-02" db="EMBL/GenBank/DDBJ databases">
        <authorList>
            <person name="Genoscope - CEA"/>
        </authorList>
    </citation>
    <scope>NUCLEOTIDE SEQUENCE [LARGE SCALE GENOMIC DNA]</scope>
    <source>
        <strain evidence="2 3">STM 2683</strain>
    </source>
</reference>
<evidence type="ECO:0000256" key="1">
    <source>
        <dbReference type="SAM" id="MobiDB-lite"/>
    </source>
</evidence>
<gene>
    <name evidence="2" type="ORF">MESS2_1570009</name>
</gene>